<dbReference type="Pfam" id="PF07980">
    <property type="entry name" value="SusD_RagB"/>
    <property type="match status" value="1"/>
</dbReference>
<dbReference type="eggNOG" id="COG0614">
    <property type="taxonomic scope" value="Bacteria"/>
</dbReference>
<evidence type="ECO:0000256" key="4">
    <source>
        <dbReference type="ARBA" id="ARBA00023136"/>
    </source>
</evidence>
<evidence type="ECO:0000313" key="8">
    <source>
        <dbReference type="EMBL" id="SJZ64841.1"/>
    </source>
</evidence>
<reference evidence="8 9" key="1">
    <citation type="submission" date="2017-02" db="EMBL/GenBank/DDBJ databases">
        <authorList>
            <person name="Peterson S.W."/>
        </authorList>
    </citation>
    <scope>NUCLEOTIDE SEQUENCE [LARGE SCALE GENOMIC DNA]</scope>
    <source>
        <strain evidence="8 9">ATCC 43324</strain>
    </source>
</reference>
<name>A0A1T4MD72_9BACT</name>
<comment type="similarity">
    <text evidence="2">Belongs to the SusD family.</text>
</comment>
<evidence type="ECO:0000256" key="2">
    <source>
        <dbReference type="ARBA" id="ARBA00006275"/>
    </source>
</evidence>
<dbReference type="InterPro" id="IPR012944">
    <property type="entry name" value="SusD_RagB_dom"/>
</dbReference>
<evidence type="ECO:0000259" key="7">
    <source>
        <dbReference type="Pfam" id="PF14322"/>
    </source>
</evidence>
<feature type="domain" description="SusD-like N-terminal" evidence="7">
    <location>
        <begin position="24"/>
        <end position="221"/>
    </location>
</feature>
<feature type="domain" description="RagB/SusD" evidence="6">
    <location>
        <begin position="321"/>
        <end position="642"/>
    </location>
</feature>
<evidence type="ECO:0000259" key="6">
    <source>
        <dbReference type="Pfam" id="PF07980"/>
    </source>
</evidence>
<dbReference type="Gene3D" id="1.25.40.390">
    <property type="match status" value="1"/>
</dbReference>
<dbReference type="STRING" id="28136.SAMN02745202_00703"/>
<accession>A0A1T4MD72</accession>
<comment type="subcellular location">
    <subcellularLocation>
        <location evidence="1">Cell outer membrane</location>
    </subcellularLocation>
</comment>
<dbReference type="Pfam" id="PF14322">
    <property type="entry name" value="SusD-like_3"/>
    <property type="match status" value="1"/>
</dbReference>
<dbReference type="Proteomes" id="UP000190065">
    <property type="component" value="Unassembled WGS sequence"/>
</dbReference>
<dbReference type="AlphaFoldDB" id="A0A1T4MD72"/>
<dbReference type="EMBL" id="FUXK01000006">
    <property type="protein sequence ID" value="SJZ64841.1"/>
    <property type="molecule type" value="Genomic_DNA"/>
</dbReference>
<dbReference type="InterPro" id="IPR011990">
    <property type="entry name" value="TPR-like_helical_dom_sf"/>
</dbReference>
<dbReference type="GO" id="GO:0009279">
    <property type="term" value="C:cell outer membrane"/>
    <property type="evidence" value="ECO:0007669"/>
    <property type="project" value="UniProtKB-SubCell"/>
</dbReference>
<protein>
    <submittedName>
        <fullName evidence="8">Starch-binding associating with outer membrane</fullName>
    </submittedName>
</protein>
<evidence type="ECO:0000313" key="9">
    <source>
        <dbReference type="Proteomes" id="UP000190065"/>
    </source>
</evidence>
<evidence type="ECO:0000256" key="3">
    <source>
        <dbReference type="ARBA" id="ARBA00022729"/>
    </source>
</evidence>
<dbReference type="PROSITE" id="PS51257">
    <property type="entry name" value="PROKAR_LIPOPROTEIN"/>
    <property type="match status" value="1"/>
</dbReference>
<dbReference type="InterPro" id="IPR033985">
    <property type="entry name" value="SusD-like_N"/>
</dbReference>
<keyword evidence="4" id="KW-0472">Membrane</keyword>
<evidence type="ECO:0000256" key="5">
    <source>
        <dbReference type="ARBA" id="ARBA00023237"/>
    </source>
</evidence>
<gene>
    <name evidence="8" type="ORF">SAMN02745202_00703</name>
</gene>
<proteinExistence type="inferred from homology"/>
<keyword evidence="3" id="KW-0732">Signal</keyword>
<sequence>MSKINLFYRFLIAATTVCSFTACDFLDIVPDENATEKDTYSDKDKAEKYLYSCYGFLPQCNIAQNSLDLLTGDEVVSSFEHETFASFPKGNFTASNPVISYWNWFFQGIRQTYMFLDAIDKTPGLDDAMRTDYKAQAKFLIGYYHYLLARCYGPIILVNETPDFETPVKDYAHRRPYDECVEWICNKLDEAAANLPASRPQVQYGLATNVAAKAIKAKMLLYAASPLFNEQAPTLFGNMKDPDDGTPLMPAAYDPNKWVKARDAMKEAIDLAEANGYHLYTKQDRYIGDASKNPYPVAGPERCMRLLSLDYQEVNPEVLLAETRGEGWYGVQNKSMPFNNSGSAWNGICPTWAMLNRFYTKNGLPWDEDPAYKNNDKLQVVTIDAAHEDEGKVGEQTIAFNLDREPRFYAWVAFQGGYYELQNDPTNPAYTMSNGQKNTSDSRLVCDFLLGGNCSRGTVSQRRPGNYSPGGYLNKKFVSPNTVVASSGGGSREYAPFPVIRLADLYLGYAEACVETGDLQTAKTYLNKVRVRAGIPTVETSWAPTGIALNQAKLRQIVRQERMAEFYLECQNFWDMRRWMLAEQYFNVKAKGLNIDATTMPQFATLKDIQFERKFEAPTQYLLPIPIDDINKNPHLVNNPGYTGDHRK</sequence>
<organism evidence="8 9">
    <name type="scientific">Segatella oulorum</name>
    <dbReference type="NCBI Taxonomy" id="28136"/>
    <lineage>
        <taxon>Bacteria</taxon>
        <taxon>Pseudomonadati</taxon>
        <taxon>Bacteroidota</taxon>
        <taxon>Bacteroidia</taxon>
        <taxon>Bacteroidales</taxon>
        <taxon>Prevotellaceae</taxon>
        <taxon>Segatella</taxon>
    </lineage>
</organism>
<keyword evidence="5" id="KW-0998">Cell outer membrane</keyword>
<evidence type="ECO:0000256" key="1">
    <source>
        <dbReference type="ARBA" id="ARBA00004442"/>
    </source>
</evidence>
<dbReference type="SUPFAM" id="SSF48452">
    <property type="entry name" value="TPR-like"/>
    <property type="match status" value="1"/>
</dbReference>